<feature type="transmembrane region" description="Helical" evidence="14">
    <location>
        <begin position="1136"/>
        <end position="1161"/>
    </location>
</feature>
<dbReference type="EC" id="2.4.1.46" evidence="4"/>
<dbReference type="AlphaFoldDB" id="A0A498HQE8"/>
<dbReference type="InterPro" id="IPR009445">
    <property type="entry name" value="TMEM85/Emc4"/>
</dbReference>
<keyword evidence="18" id="KW-1185">Reference proteome</keyword>
<keyword evidence="6" id="KW-0328">Glycosyltransferase</keyword>
<proteinExistence type="inferred from homology"/>
<keyword evidence="7" id="KW-0808">Transferase</keyword>
<evidence type="ECO:0000256" key="5">
    <source>
        <dbReference type="ARBA" id="ARBA00020820"/>
    </source>
</evidence>
<dbReference type="STRING" id="3750.A0A498HQE8"/>
<feature type="transmembrane region" description="Helical" evidence="14">
    <location>
        <begin position="696"/>
        <end position="713"/>
    </location>
</feature>
<feature type="transmembrane region" description="Helical" evidence="14">
    <location>
        <begin position="650"/>
        <end position="676"/>
    </location>
</feature>
<evidence type="ECO:0000256" key="8">
    <source>
        <dbReference type="ARBA" id="ARBA00022692"/>
    </source>
</evidence>
<dbReference type="PANTHER" id="PTHR43025">
    <property type="entry name" value="MONOGALACTOSYLDIACYLGLYCEROL SYNTHASE"/>
    <property type="match status" value="1"/>
</dbReference>
<comment type="similarity">
    <text evidence="3">Belongs to the EMC4 family.</text>
</comment>
<evidence type="ECO:0000256" key="12">
    <source>
        <dbReference type="ARBA" id="ARBA00046299"/>
    </source>
</evidence>
<evidence type="ECO:0000256" key="14">
    <source>
        <dbReference type="SAM" id="Phobius"/>
    </source>
</evidence>
<evidence type="ECO:0000256" key="13">
    <source>
        <dbReference type="SAM" id="MobiDB-lite"/>
    </source>
</evidence>
<evidence type="ECO:0000256" key="7">
    <source>
        <dbReference type="ARBA" id="ARBA00022679"/>
    </source>
</evidence>
<evidence type="ECO:0000256" key="10">
    <source>
        <dbReference type="ARBA" id="ARBA00022989"/>
    </source>
</evidence>
<evidence type="ECO:0000256" key="1">
    <source>
        <dbReference type="ARBA" id="ARBA00004477"/>
    </source>
</evidence>
<evidence type="ECO:0000256" key="11">
    <source>
        <dbReference type="ARBA" id="ARBA00023136"/>
    </source>
</evidence>
<evidence type="ECO:0000256" key="4">
    <source>
        <dbReference type="ARBA" id="ARBA00012615"/>
    </source>
</evidence>
<dbReference type="Pfam" id="PF06417">
    <property type="entry name" value="EMC4"/>
    <property type="match status" value="1"/>
</dbReference>
<dbReference type="Gene3D" id="3.40.50.2000">
    <property type="entry name" value="Glycogen Phosphorylase B"/>
    <property type="match status" value="1"/>
</dbReference>
<keyword evidence="11 14" id="KW-0472">Membrane</keyword>
<feature type="transmembrane region" description="Helical" evidence="14">
    <location>
        <begin position="984"/>
        <end position="1012"/>
    </location>
</feature>
<gene>
    <name evidence="17" type="ORF">DVH24_012753</name>
</gene>
<name>A0A498HQE8_MALDO</name>
<dbReference type="Pfam" id="PF04101">
    <property type="entry name" value="Glyco_tran_28_C"/>
    <property type="match status" value="1"/>
</dbReference>
<dbReference type="InterPro" id="IPR037185">
    <property type="entry name" value="EmrE-like"/>
</dbReference>
<comment type="caution">
    <text evidence="17">The sequence shown here is derived from an EMBL/GenBank/DDBJ whole genome shotgun (WGS) entry which is preliminary data.</text>
</comment>
<comment type="subcellular location">
    <subcellularLocation>
        <location evidence="1">Endoplasmic reticulum membrane</location>
        <topology evidence="1">Multi-pass membrane protein</topology>
    </subcellularLocation>
    <subcellularLocation>
        <location evidence="12">Plastid</location>
        <location evidence="12">Chloroplast membrane</location>
    </subcellularLocation>
</comment>
<feature type="transmembrane region" description="Helical" evidence="14">
    <location>
        <begin position="855"/>
        <end position="873"/>
    </location>
</feature>
<dbReference type="InterPro" id="IPR009695">
    <property type="entry name" value="Diacylglyc_glucosyltr_N"/>
</dbReference>
<keyword evidence="8 14" id="KW-0812">Transmembrane</keyword>
<feature type="transmembrane region" description="Helical" evidence="14">
    <location>
        <begin position="827"/>
        <end position="848"/>
    </location>
</feature>
<dbReference type="InterPro" id="IPR007235">
    <property type="entry name" value="Glyco_trans_28_C"/>
</dbReference>
<feature type="region of interest" description="Disordered" evidence="13">
    <location>
        <begin position="1073"/>
        <end position="1111"/>
    </location>
</feature>
<accession>A0A498HQE8</accession>
<dbReference type="SUPFAM" id="SSF103481">
    <property type="entry name" value="Multidrug resistance efflux transporter EmrE"/>
    <property type="match status" value="1"/>
</dbReference>
<feature type="transmembrane region" description="Helical" evidence="14">
    <location>
        <begin position="1181"/>
        <end position="1201"/>
    </location>
</feature>
<feature type="transmembrane region" description="Helical" evidence="14">
    <location>
        <begin position="934"/>
        <end position="955"/>
    </location>
</feature>
<feature type="transmembrane region" description="Helical" evidence="14">
    <location>
        <begin position="893"/>
        <end position="913"/>
    </location>
</feature>
<dbReference type="GO" id="GO:0031969">
    <property type="term" value="C:chloroplast membrane"/>
    <property type="evidence" value="ECO:0007669"/>
    <property type="project" value="UniProtKB-SubCell"/>
</dbReference>
<dbReference type="InterPro" id="IPR050519">
    <property type="entry name" value="Glycosyltransf_28_UgtP"/>
</dbReference>
<keyword evidence="9" id="KW-0256">Endoplasmic reticulum</keyword>
<evidence type="ECO:0000256" key="2">
    <source>
        <dbReference type="ARBA" id="ARBA00006962"/>
    </source>
</evidence>
<dbReference type="SUPFAM" id="SSF53756">
    <property type="entry name" value="UDP-Glycosyltransferase/glycogen phosphorylase"/>
    <property type="match status" value="1"/>
</dbReference>
<evidence type="ECO:0000256" key="3">
    <source>
        <dbReference type="ARBA" id="ARBA00007715"/>
    </source>
</evidence>
<reference evidence="17 18" key="1">
    <citation type="submission" date="2018-10" db="EMBL/GenBank/DDBJ databases">
        <title>A high-quality apple genome assembly.</title>
        <authorList>
            <person name="Hu J."/>
        </authorList>
    </citation>
    <scope>NUCLEOTIDE SEQUENCE [LARGE SCALE GENOMIC DNA]</scope>
    <source>
        <strain evidence="18">cv. HFTH1</strain>
        <tissue evidence="17">Young leaf</tissue>
    </source>
</reference>
<feature type="domain" description="Diacylglycerol glucosyltransferase N-terminal" evidence="16">
    <location>
        <begin position="164"/>
        <end position="332"/>
    </location>
</feature>
<evidence type="ECO:0000256" key="9">
    <source>
        <dbReference type="ARBA" id="ARBA00022824"/>
    </source>
</evidence>
<keyword evidence="10 14" id="KW-1133">Transmembrane helix</keyword>
<dbReference type="GO" id="GO:0009247">
    <property type="term" value="P:glycolipid biosynthetic process"/>
    <property type="evidence" value="ECO:0007669"/>
    <property type="project" value="InterPro"/>
</dbReference>
<dbReference type="PANTHER" id="PTHR43025:SF3">
    <property type="entry name" value="MONOGALACTOSYLDIACYLGLYCEROL SYNTHASE 1, CHLOROPLASTIC"/>
    <property type="match status" value="1"/>
</dbReference>
<evidence type="ECO:0000259" key="15">
    <source>
        <dbReference type="Pfam" id="PF04101"/>
    </source>
</evidence>
<dbReference type="GO" id="GO:0046509">
    <property type="term" value="F:1,2-diacylglycerol 3-beta-galactosyltransferase activity"/>
    <property type="evidence" value="ECO:0007669"/>
    <property type="project" value="UniProtKB-EC"/>
</dbReference>
<evidence type="ECO:0000313" key="18">
    <source>
        <dbReference type="Proteomes" id="UP000290289"/>
    </source>
</evidence>
<evidence type="ECO:0000256" key="6">
    <source>
        <dbReference type="ARBA" id="ARBA00022676"/>
    </source>
</evidence>
<dbReference type="CDD" id="cd17507">
    <property type="entry name" value="GT28_Beta-DGS-like"/>
    <property type="match status" value="1"/>
</dbReference>
<evidence type="ECO:0000313" key="17">
    <source>
        <dbReference type="EMBL" id="RXH73069.1"/>
    </source>
</evidence>
<evidence type="ECO:0000259" key="16">
    <source>
        <dbReference type="Pfam" id="PF06925"/>
    </source>
</evidence>
<dbReference type="Proteomes" id="UP000290289">
    <property type="component" value="Chromosome 15"/>
</dbReference>
<protein>
    <recommendedName>
        <fullName evidence="5">ER membrane protein complex subunit 4</fullName>
        <ecNumber evidence="4">2.4.1.46</ecNumber>
    </recommendedName>
</protein>
<dbReference type="GO" id="GO:0005789">
    <property type="term" value="C:endoplasmic reticulum membrane"/>
    <property type="evidence" value="ECO:0007669"/>
    <property type="project" value="UniProtKB-SubCell"/>
</dbReference>
<sequence>MYNSSVATQEPSPVYDLVSRLGRFAFSSGPHSSSGSDGHSSFLSNFLYFDAFGGASGAGTKPKVGVSASLSLSSRGGSGIRRVVTEFNRAIRFHCERFPIGFASVRVGSGDGNGNGSDNGVGDNNNVLIEDGGGVNDNGIALNGVEAESPKKVLILMSDTGGGHRASAEAIKAAFNEEFGDEYQVFVTDLWSDHTPWPFNQLPRSYNFLVKHGPLWKMTYYGTAPRLVHQSNFAATSTFIAREVAKGLMKYQPDIIISVHPLMQHVPLRVLRGKGLLKKIVFTTVVTDLSTCHPTWFHKLVTRCYCPTTEVAKRALKAGLQTSQIKVYGLPVRPNFVKPVRPKAELRRELGMEEDLPAVLLMGGGEGMGPIEATARALGDALYDENLGEPVGQVLVICGRNKKLANKLLSINWKIPVQVKGFVTKMEECMGACDCIITKAGPGTIAEAMIRGLPIILNDYIAGQEVGNVPYVVENGCGKYSKSPKKIARIVADWFGPKANELKAMSENALKLAKPDSVFKIVHDLHELEEFHSEWKIKKELTAAEAGGCCLYLDMNDVETHIFRERRTVFRDGQWVHPSASPPSSSPLSSPSKEVILGSTDTQCPTLLAVFEGHWRLNFIERRSLGPEDVDVLADFEINPVPNLGRLCKIFGVVFLIMGWKYNAGLGLIGTVVFIWVASAEVTQRIFSKYKQPFSLTYLGVSLMVVYLPISALKDWLCNLLDRNLVKNFCNVSALCTSVGLDIPLRINEMPHVPETDVRSCLITDKDLSNTEEGRPLMDKSEEDEPRMLEHSRQLSPCEIAKFGLILTPLWFITEYLSNSALANTSVASTTVLTSTSGLFTLFFGALLHQDSITIAKMVAVCVTMAGVAMTTVGKTWAPDELLSISEIRKHSIMGDIFGLLSAASYGLFTVLLKKFAGSEEKGDKADVQKLFGYIGLFTVFGLWWLVWPLNAIGIEPSFEFPHSKCIAEAVLINGFVGSVLSDYFWALSVVWTSPLVATLGMSLTIPLAMVADMVIHGRHFSALYIFGCVQSDQIEEWRCDSTAVTASEKKKRTATMDKGKGVMGAGRRWAVDLTDNSTSPSSRDFADPPGFSRASLEQDDSTVSRQKKDAESTWKAQKAWEVAQAPFKNLMMMGFMMWMAGNTVHLFSIGITFSALWQPISALQGVGKVFEPYKDGKVDLIAPKLLFIALNLGGLALGVWKLNTLGLLPTHASDWVSSLPPAQNFRLLFSSCNLRALLNIFRFPEFQEVEYSGGGIPLY</sequence>
<dbReference type="Pfam" id="PF06925">
    <property type="entry name" value="MGDG_synth"/>
    <property type="match status" value="1"/>
</dbReference>
<comment type="similarity">
    <text evidence="2">Belongs to the glycosyltransferase 28 family.</text>
</comment>
<organism evidence="17 18">
    <name type="scientific">Malus domestica</name>
    <name type="common">Apple</name>
    <name type="synonym">Pyrus malus</name>
    <dbReference type="NCBI Taxonomy" id="3750"/>
    <lineage>
        <taxon>Eukaryota</taxon>
        <taxon>Viridiplantae</taxon>
        <taxon>Streptophyta</taxon>
        <taxon>Embryophyta</taxon>
        <taxon>Tracheophyta</taxon>
        <taxon>Spermatophyta</taxon>
        <taxon>Magnoliopsida</taxon>
        <taxon>eudicotyledons</taxon>
        <taxon>Gunneridae</taxon>
        <taxon>Pentapetalae</taxon>
        <taxon>rosids</taxon>
        <taxon>fabids</taxon>
        <taxon>Rosales</taxon>
        <taxon>Rosaceae</taxon>
        <taxon>Amygdaloideae</taxon>
        <taxon>Maleae</taxon>
        <taxon>Malus</taxon>
    </lineage>
</organism>
<dbReference type="EMBL" id="RDQH01000341">
    <property type="protein sequence ID" value="RXH73069.1"/>
    <property type="molecule type" value="Genomic_DNA"/>
</dbReference>
<feature type="domain" description="Glycosyl transferase family 28 C-terminal" evidence="15">
    <location>
        <begin position="389"/>
        <end position="508"/>
    </location>
</feature>